<keyword evidence="1" id="KW-0175">Coiled coil</keyword>
<dbReference type="InterPro" id="IPR036322">
    <property type="entry name" value="WD40_repeat_dom_sf"/>
</dbReference>
<reference evidence="3" key="1">
    <citation type="submission" date="2019-10" db="EMBL/GenBank/DDBJ databases">
        <authorList>
            <person name="Nor Muhammad N."/>
        </authorList>
    </citation>
    <scope>NUCLEOTIDE SEQUENCE</scope>
</reference>
<dbReference type="Gene3D" id="2.130.10.10">
    <property type="entry name" value="YVTN repeat-like/Quinoprotein amine dehydrogenase"/>
    <property type="match status" value="1"/>
</dbReference>
<dbReference type="InterPro" id="IPR001680">
    <property type="entry name" value="WD40_rpt"/>
</dbReference>
<protein>
    <submittedName>
        <fullName evidence="3">Heterotrimeric G-protein beta subunit</fullName>
    </submittedName>
</protein>
<sequence length="484" mass="53104">MASPAPPPLQTLDTAAPSLIHGGIFDAVHNASVRVPTFRSGTLSIELPPHVRPFDWNDFSTMRPQAQQDVDHSDVRVAPVSSTSQSDTSTFLPFSLAQPGSSIVADRSDTADADEQEDTGAASQPIDPTPKLFRCAQRVQMRKDSHDKPRRLLTLHPSGFLSVTMRGSLDLVEQASLRYTPLRTSAGDGARQLVEDACVLHGTHKRTVVIGRAGNNGQLSLVRIEDGKVREIGSFERRSQAEKKGGISAVCAMMQPGIFATGGYDHLVNLWTLPNEGNAPPTPSAPLAIKHSSAIHSILPVRDTSHKLLTGSADCSLAIYDLSSERTVNALKLSNPVYHVHGVESPFCALLELGHREFQFEVRDYRLVPETPALRFGYSNTKVHGRYTRVSLLNTTPLKGMSYHYLRFFGLVIYAENALQAHEREERLRENKIRREARIALARRGLVATETEIAKWKEERARAMEAAAAETAQAAKVQASASEQ</sequence>
<feature type="region of interest" description="Disordered" evidence="2">
    <location>
        <begin position="102"/>
        <end position="129"/>
    </location>
</feature>
<dbReference type="SUPFAM" id="SSF50978">
    <property type="entry name" value="WD40 repeat-like"/>
    <property type="match status" value="1"/>
</dbReference>
<gene>
    <name evidence="3" type="primary">Q8NK86</name>
</gene>
<evidence type="ECO:0000256" key="2">
    <source>
        <dbReference type="SAM" id="MobiDB-lite"/>
    </source>
</evidence>
<name>A0A5K1JWS5_9APHY</name>
<dbReference type="InterPro" id="IPR015943">
    <property type="entry name" value="WD40/YVTN_repeat-like_dom_sf"/>
</dbReference>
<dbReference type="AlphaFoldDB" id="A0A5K1JWS5"/>
<proteinExistence type="predicted"/>
<dbReference type="SMART" id="SM00320">
    <property type="entry name" value="WD40"/>
    <property type="match status" value="2"/>
</dbReference>
<evidence type="ECO:0000313" key="3">
    <source>
        <dbReference type="EMBL" id="VWO96881.1"/>
    </source>
</evidence>
<accession>A0A5K1JWS5</accession>
<organism evidence="3">
    <name type="scientific">Ganoderma boninense</name>
    <dbReference type="NCBI Taxonomy" id="34458"/>
    <lineage>
        <taxon>Eukaryota</taxon>
        <taxon>Fungi</taxon>
        <taxon>Dikarya</taxon>
        <taxon>Basidiomycota</taxon>
        <taxon>Agaricomycotina</taxon>
        <taxon>Agaricomycetes</taxon>
        <taxon>Polyporales</taxon>
        <taxon>Polyporaceae</taxon>
        <taxon>Ganoderma</taxon>
    </lineage>
</organism>
<evidence type="ECO:0000256" key="1">
    <source>
        <dbReference type="SAM" id="Coils"/>
    </source>
</evidence>
<dbReference type="EMBL" id="LR725986">
    <property type="protein sequence ID" value="VWO96881.1"/>
    <property type="molecule type" value="Genomic_DNA"/>
</dbReference>
<feature type="coiled-coil region" evidence="1">
    <location>
        <begin position="446"/>
        <end position="473"/>
    </location>
</feature>